<evidence type="ECO:0000256" key="7">
    <source>
        <dbReference type="ARBA" id="ARBA00022840"/>
    </source>
</evidence>
<dbReference type="EC" id="5.6.2.4" evidence="12"/>
<dbReference type="Gene3D" id="3.40.50.300">
    <property type="entry name" value="P-loop containing nucleotide triphosphate hydrolases"/>
    <property type="match status" value="4"/>
</dbReference>
<dbReference type="RefSeq" id="WP_022637811.1">
    <property type="nucleotide sequence ID" value="NZ_ASJR01000041.1"/>
</dbReference>
<dbReference type="GO" id="GO:0004527">
    <property type="term" value="F:exonuclease activity"/>
    <property type="evidence" value="ECO:0007669"/>
    <property type="project" value="UniProtKB-KW"/>
</dbReference>
<dbReference type="AlphaFoldDB" id="U7D8E3"/>
<dbReference type="GO" id="GO:0005829">
    <property type="term" value="C:cytosol"/>
    <property type="evidence" value="ECO:0007669"/>
    <property type="project" value="TreeGrafter"/>
</dbReference>
<feature type="domain" description="UvrD-like helicase ATP-binding" evidence="15">
    <location>
        <begin position="1"/>
        <end position="433"/>
    </location>
</feature>
<keyword evidence="1" id="KW-0540">Nuclease</keyword>
<dbReference type="PROSITE" id="PS51217">
    <property type="entry name" value="UVRD_HELICASE_CTER"/>
    <property type="match status" value="1"/>
</dbReference>
<dbReference type="InterPro" id="IPR038726">
    <property type="entry name" value="PDDEXK_AddAB-type"/>
</dbReference>
<protein>
    <recommendedName>
        <fullName evidence="12">DNA 3'-5' helicase</fullName>
        <ecNumber evidence="12">5.6.2.4</ecNumber>
    </recommendedName>
</protein>
<organism evidence="17 18">
    <name type="scientific">Chitinivibrio alkaliphilus ACht1</name>
    <dbReference type="NCBI Taxonomy" id="1313304"/>
    <lineage>
        <taxon>Bacteria</taxon>
        <taxon>Pseudomonadati</taxon>
        <taxon>Fibrobacterota</taxon>
        <taxon>Chitinivibrionia</taxon>
        <taxon>Chitinivibrionales</taxon>
        <taxon>Chitinivibrionaceae</taxon>
        <taxon>Chitinivibrio</taxon>
    </lineage>
</organism>
<dbReference type="InterPro" id="IPR014017">
    <property type="entry name" value="DNA_helicase_UvrD-like_C"/>
</dbReference>
<dbReference type="GO" id="GO:0000725">
    <property type="term" value="P:recombinational repair"/>
    <property type="evidence" value="ECO:0007669"/>
    <property type="project" value="TreeGrafter"/>
</dbReference>
<proteinExistence type="predicted"/>
<evidence type="ECO:0000256" key="11">
    <source>
        <dbReference type="ARBA" id="ARBA00034617"/>
    </source>
</evidence>
<keyword evidence="2 14" id="KW-0547">Nucleotide-binding</keyword>
<feature type="binding site" evidence="14">
    <location>
        <begin position="14"/>
        <end position="21"/>
    </location>
    <ligand>
        <name>ATP</name>
        <dbReference type="ChEBI" id="CHEBI:30616"/>
    </ligand>
</feature>
<dbReference type="PANTHER" id="PTHR11070:SF67">
    <property type="entry name" value="DNA 3'-5' HELICASE"/>
    <property type="match status" value="1"/>
</dbReference>
<keyword evidence="18" id="KW-1185">Reference proteome</keyword>
<dbReference type="EMBL" id="ASJR01000041">
    <property type="protein sequence ID" value="ERP30700.1"/>
    <property type="molecule type" value="Genomic_DNA"/>
</dbReference>
<comment type="caution">
    <text evidence="17">The sequence shown here is derived from an EMBL/GenBank/DDBJ whole genome shotgun (WGS) entry which is preliminary data.</text>
</comment>
<evidence type="ECO:0000256" key="14">
    <source>
        <dbReference type="PROSITE-ProRule" id="PRU00560"/>
    </source>
</evidence>
<evidence type="ECO:0000256" key="13">
    <source>
        <dbReference type="ARBA" id="ARBA00048988"/>
    </source>
</evidence>
<evidence type="ECO:0000256" key="3">
    <source>
        <dbReference type="ARBA" id="ARBA00022763"/>
    </source>
</evidence>
<dbReference type="GO" id="GO:0005524">
    <property type="term" value="F:ATP binding"/>
    <property type="evidence" value="ECO:0007669"/>
    <property type="project" value="UniProtKB-UniRule"/>
</dbReference>
<keyword evidence="9" id="KW-0234">DNA repair</keyword>
<dbReference type="OrthoDB" id="9810135at2"/>
<evidence type="ECO:0000256" key="2">
    <source>
        <dbReference type="ARBA" id="ARBA00022741"/>
    </source>
</evidence>
<dbReference type="Gene3D" id="1.10.486.10">
    <property type="entry name" value="PCRA, domain 4"/>
    <property type="match status" value="1"/>
</dbReference>
<dbReference type="InterPro" id="IPR014016">
    <property type="entry name" value="UvrD-like_ATP-bd"/>
</dbReference>
<keyword evidence="7 14" id="KW-0067">ATP-binding</keyword>
<accession>U7D8E3</accession>
<evidence type="ECO:0000256" key="4">
    <source>
        <dbReference type="ARBA" id="ARBA00022801"/>
    </source>
</evidence>
<dbReference type="eggNOG" id="COG1074">
    <property type="taxonomic scope" value="Bacteria"/>
</dbReference>
<evidence type="ECO:0000259" key="15">
    <source>
        <dbReference type="PROSITE" id="PS51198"/>
    </source>
</evidence>
<comment type="catalytic activity">
    <reaction evidence="11">
        <text>Couples ATP hydrolysis with the unwinding of duplex DNA by translocating in the 3'-5' direction.</text>
        <dbReference type="EC" id="5.6.2.4"/>
    </reaction>
</comment>
<dbReference type="PATRIC" id="fig|1313304.3.peg.2354"/>
<evidence type="ECO:0000256" key="9">
    <source>
        <dbReference type="ARBA" id="ARBA00023204"/>
    </source>
</evidence>
<keyword evidence="5 14" id="KW-0347">Helicase</keyword>
<evidence type="ECO:0000256" key="12">
    <source>
        <dbReference type="ARBA" id="ARBA00034808"/>
    </source>
</evidence>
<dbReference type="Proteomes" id="UP000017148">
    <property type="component" value="Unassembled WGS sequence"/>
</dbReference>
<keyword evidence="3" id="KW-0227">DNA damage</keyword>
<dbReference type="PROSITE" id="PS51198">
    <property type="entry name" value="UVRD_HELICASE_ATP_BIND"/>
    <property type="match status" value="1"/>
</dbReference>
<keyword evidence="6 17" id="KW-0269">Exonuclease</keyword>
<feature type="domain" description="UvrD-like helicase C-terminal" evidence="16">
    <location>
        <begin position="447"/>
        <end position="725"/>
    </location>
</feature>
<keyword evidence="8" id="KW-0238">DNA-binding</keyword>
<dbReference type="InterPro" id="IPR027417">
    <property type="entry name" value="P-loop_NTPase"/>
</dbReference>
<dbReference type="Pfam" id="PF12705">
    <property type="entry name" value="PDDEXK_1"/>
    <property type="match status" value="1"/>
</dbReference>
<evidence type="ECO:0000259" key="16">
    <source>
        <dbReference type="PROSITE" id="PS51217"/>
    </source>
</evidence>
<dbReference type="Pfam" id="PF00580">
    <property type="entry name" value="UvrD-helicase"/>
    <property type="match status" value="1"/>
</dbReference>
<dbReference type="SUPFAM" id="SSF52540">
    <property type="entry name" value="P-loop containing nucleoside triphosphate hydrolases"/>
    <property type="match status" value="1"/>
</dbReference>
<evidence type="ECO:0000256" key="6">
    <source>
        <dbReference type="ARBA" id="ARBA00022839"/>
    </source>
</evidence>
<dbReference type="PANTHER" id="PTHR11070">
    <property type="entry name" value="UVRD / RECB / PCRA DNA HELICASE FAMILY MEMBER"/>
    <property type="match status" value="1"/>
</dbReference>
<dbReference type="Gene3D" id="3.90.320.10">
    <property type="match status" value="1"/>
</dbReference>
<evidence type="ECO:0000256" key="8">
    <source>
        <dbReference type="ARBA" id="ARBA00023125"/>
    </source>
</evidence>
<evidence type="ECO:0000256" key="10">
    <source>
        <dbReference type="ARBA" id="ARBA00023235"/>
    </source>
</evidence>
<gene>
    <name evidence="17" type="ORF">CALK_2480</name>
</gene>
<evidence type="ECO:0000256" key="5">
    <source>
        <dbReference type="ARBA" id="ARBA00022806"/>
    </source>
</evidence>
<sequence length="1029" mass="117405">MNKFSIQDSFAISAGAGTGKTYTLSRRYINALLGFDFFRESMDQPQYIQHYADKAADVHEIVTITYTEAAALEMKERIFGLIKKVATFRDLDRTDNDYNSIAEGYKDLSPELCAYVENRLSKELTKSNSALISTIHSFCLGIIRKNCDIARIDSSLEMIKDEEKEVEIDAIVFSVINSGDNHDRVLSLSRDVSMYFFKNLIDTYLGSAKFRLNFRGFEEKADDMEFYKSLIRDIYPLPDIEDALKELAEKGKEVHSYWLKQFYHACAAFESDTFSEKAPTFGEKTYPVADPVKKNLEKVRKQYASISKEPDFRKQLQNTSKILVEIKQEYDDRLSELGKIDFDTIIDKTAEILPRLNTAFRYVMVDEFQDTNATQFEIVKGVCSEKTNLFVVGDAKQSIYSFQGAELMVFNEAIWDRKLFSSVQPMSVNHRSDGVVLDTVNRIFERLLVPCRGFATIKRNFEATAQKLDVFKKERQKTGSFEFLITPKENKGEENEYATVAHLIRNISDGSNGNYNHIKELIDRKEQAIAVLFDAKTQMLKLKAELNALGIECRVSASENFYHTKEVMELFLMLKAILIVNSQKSEYGKVDRYYLSGAYRSSYLRMSDTEVVQAITAQKVPGALQEFAVFAEEHTLSELVTHIVRHSRIADVYSRIEGTPQRMANLQKFITLVMEFEQAEGDSLYRLIQLFEHSVFFSHATEDEAFYKSDSVESIELCSIHHTKGLSYPMIILANSEKKLMSQVNSEAIKHNSFYHTERGLTELIGFKVSGYEPLSFRILKGLDQLKHNAEKKRLLYVALTRARHDVVISGTLAKKKDGSICSIKDSYLEMISDSLNMDLPALFRSGGTIPLHPIGDSGRATAPSEVSHEMPPIKFTEPSRVSATAESKAFGDGDAARRGTIVHKCIELHWNSLVKGEYETIFSKEMVADKDRGHISRSLDAFLESDMYQKLKNGVEHYFELPFDDGVKNGFIDLVYFDVVRGGWHIVDIKTGKQSEDKMEKYQKQLDFYTDFFQEKGVKVVGAELLWV</sequence>
<dbReference type="GO" id="GO:0043138">
    <property type="term" value="F:3'-5' DNA helicase activity"/>
    <property type="evidence" value="ECO:0007669"/>
    <property type="project" value="UniProtKB-EC"/>
</dbReference>
<dbReference type="STRING" id="1313304.CALK_2480"/>
<comment type="catalytic activity">
    <reaction evidence="13">
        <text>ATP + H2O = ADP + phosphate + H(+)</text>
        <dbReference type="Rhea" id="RHEA:13065"/>
        <dbReference type="ChEBI" id="CHEBI:15377"/>
        <dbReference type="ChEBI" id="CHEBI:15378"/>
        <dbReference type="ChEBI" id="CHEBI:30616"/>
        <dbReference type="ChEBI" id="CHEBI:43474"/>
        <dbReference type="ChEBI" id="CHEBI:456216"/>
        <dbReference type="EC" id="5.6.2.4"/>
    </reaction>
</comment>
<evidence type="ECO:0000256" key="1">
    <source>
        <dbReference type="ARBA" id="ARBA00022722"/>
    </source>
</evidence>
<keyword evidence="10" id="KW-0413">Isomerase</keyword>
<evidence type="ECO:0000313" key="17">
    <source>
        <dbReference type="EMBL" id="ERP30700.1"/>
    </source>
</evidence>
<dbReference type="GO" id="GO:0003677">
    <property type="term" value="F:DNA binding"/>
    <property type="evidence" value="ECO:0007669"/>
    <property type="project" value="UniProtKB-KW"/>
</dbReference>
<dbReference type="Pfam" id="PF13361">
    <property type="entry name" value="UvrD_C"/>
    <property type="match status" value="2"/>
</dbReference>
<keyword evidence="4 14" id="KW-0378">Hydrolase</keyword>
<evidence type="ECO:0000313" key="18">
    <source>
        <dbReference type="Proteomes" id="UP000017148"/>
    </source>
</evidence>
<dbReference type="InterPro" id="IPR011604">
    <property type="entry name" value="PDDEXK-like_dom_sf"/>
</dbReference>
<dbReference type="InterPro" id="IPR000212">
    <property type="entry name" value="DNA_helicase_UvrD/REP"/>
</dbReference>
<name>U7D8E3_9BACT</name>
<reference evidence="17 18" key="1">
    <citation type="journal article" date="2013" name="Environ. Microbiol.">
        <title>Genome analysis of Chitinivibrio alkaliphilus gen. nov., sp. nov., a novel extremely haloalkaliphilic anaerobic chitinolytic bacterium from the candidate phylum Termite Group 3.</title>
        <authorList>
            <person name="Sorokin D.Y."/>
            <person name="Gumerov V.M."/>
            <person name="Rakitin A.L."/>
            <person name="Beletsky A.V."/>
            <person name="Damste J.S."/>
            <person name="Muyzer G."/>
            <person name="Mardanov A.V."/>
            <person name="Ravin N.V."/>
        </authorList>
    </citation>
    <scope>NUCLEOTIDE SEQUENCE [LARGE SCALE GENOMIC DNA]</scope>
    <source>
        <strain evidence="17 18">ACht1</strain>
    </source>
</reference>